<keyword evidence="5" id="KW-0408">Iron</keyword>
<gene>
    <name evidence="8" type="ORF">FD754_017156</name>
</gene>
<dbReference type="AlphaFoldDB" id="A0A5N3VSG9"/>
<sequence length="491" mass="52806">MALLFLALLALLTLWGLLRTRTRTPAPCWPPGPRPLPLIGNLHLLRAAQQDQALMQLAKQYGPVFTVHLGHQKTVVLTGYEAVKKALVGAGQELAGRPPIAIFQLINGGGGVFFSSGPRWRAARQLTVRALHGLGVGRAPVADKVLQELRCLMAQLDSYRGQPFPLALLRWAPSNITFALLFGQRFDYRDPVFVSLLGLVDEVMVLLGKPSVQAGGILVSRSRDRSLVRCSMRRILHHWTPRAVPCPLPVGLEHLGVGFGAERPRLAPGTAEGRSFILQGFGGHGARAHGLWAENESRDEPRPPEACFFIENTARGSGCPGLTPRSCAQTAPPAPAQALLMLQGLAEVGPPETPRTVGRSFLERSLLGQRESMKRPGSPAQPLLTPSPSFRAGCAALPEAGARAGLKQGLGSKSEGRGLAFPASAPRVRPRSAWPPPRKRPHPVLCTQRRPSTSPPGEPLLTGMTLTIVPMDMTAPKEWITARPGKRASLG</sequence>
<dbReference type="GO" id="GO:0005506">
    <property type="term" value="F:iron ion binding"/>
    <property type="evidence" value="ECO:0007669"/>
    <property type="project" value="InterPro"/>
</dbReference>
<evidence type="ECO:0000313" key="8">
    <source>
        <dbReference type="EMBL" id="KAB0352299.1"/>
    </source>
</evidence>
<proteinExistence type="inferred from homology"/>
<evidence type="ECO:0000313" key="9">
    <source>
        <dbReference type="Proteomes" id="UP000326458"/>
    </source>
</evidence>
<dbReference type="SUPFAM" id="SSF48264">
    <property type="entry name" value="Cytochrome P450"/>
    <property type="match status" value="1"/>
</dbReference>
<keyword evidence="7" id="KW-0732">Signal</keyword>
<feature type="signal peptide" evidence="7">
    <location>
        <begin position="1"/>
        <end position="20"/>
    </location>
</feature>
<dbReference type="GO" id="GO:0016712">
    <property type="term" value="F:oxidoreductase activity, acting on paired donors, with incorporation or reduction of molecular oxygen, reduced flavin or flavoprotein as one donor, and incorporation of one atom of oxygen"/>
    <property type="evidence" value="ECO:0007669"/>
    <property type="project" value="TreeGrafter"/>
</dbReference>
<organism evidence="8 9">
    <name type="scientific">Muntiacus muntjak</name>
    <name type="common">Barking deer</name>
    <name type="synonym">Indian muntjac</name>
    <dbReference type="NCBI Taxonomy" id="9888"/>
    <lineage>
        <taxon>Eukaryota</taxon>
        <taxon>Metazoa</taxon>
        <taxon>Chordata</taxon>
        <taxon>Craniata</taxon>
        <taxon>Vertebrata</taxon>
        <taxon>Euteleostomi</taxon>
        <taxon>Mammalia</taxon>
        <taxon>Eutheria</taxon>
        <taxon>Laurasiatheria</taxon>
        <taxon>Artiodactyla</taxon>
        <taxon>Ruminantia</taxon>
        <taxon>Pecora</taxon>
        <taxon>Cervidae</taxon>
        <taxon>Muntiacinae</taxon>
        <taxon>Muntiacus</taxon>
    </lineage>
</organism>
<reference evidence="8 9" key="1">
    <citation type="submission" date="2019-06" db="EMBL/GenBank/DDBJ databases">
        <title>Discovery of a novel chromosome fission-fusion reversal in muntjac.</title>
        <authorList>
            <person name="Mudd A.B."/>
            <person name="Bredeson J.V."/>
            <person name="Baum R."/>
            <person name="Hockemeyer D."/>
            <person name="Rokhsar D.S."/>
        </authorList>
    </citation>
    <scope>NUCLEOTIDE SEQUENCE [LARGE SCALE GENOMIC DNA]</scope>
    <source>
        <strain evidence="8">UTSW_UCB_Mm</strain>
        <tissue evidence="8">Fibroblast cell line</tissue>
    </source>
</reference>
<dbReference type="GO" id="GO:0006805">
    <property type="term" value="P:xenobiotic metabolic process"/>
    <property type="evidence" value="ECO:0007669"/>
    <property type="project" value="TreeGrafter"/>
</dbReference>
<evidence type="ECO:0000256" key="7">
    <source>
        <dbReference type="SAM" id="SignalP"/>
    </source>
</evidence>
<evidence type="ECO:0000256" key="6">
    <source>
        <dbReference type="SAM" id="MobiDB-lite"/>
    </source>
</evidence>
<dbReference type="InterPro" id="IPR050182">
    <property type="entry name" value="Cytochrome_P450_fam2"/>
</dbReference>
<dbReference type="PRINTS" id="PR00463">
    <property type="entry name" value="EP450I"/>
</dbReference>
<comment type="similarity">
    <text evidence="2">Belongs to the cytochrome P450 family.</text>
</comment>
<protein>
    <recommendedName>
        <fullName evidence="10">Cytochrome P450 family 2 subfamily W member 1</fullName>
    </recommendedName>
</protein>
<dbReference type="InterPro" id="IPR002401">
    <property type="entry name" value="Cyt_P450_E_grp-I"/>
</dbReference>
<keyword evidence="9" id="KW-1185">Reference proteome</keyword>
<feature type="region of interest" description="Disordered" evidence="6">
    <location>
        <begin position="369"/>
        <end position="391"/>
    </location>
</feature>
<dbReference type="Proteomes" id="UP000326458">
    <property type="component" value="Unassembled WGS sequence"/>
</dbReference>
<feature type="chain" id="PRO_5024333676" description="Cytochrome P450 family 2 subfamily W member 1" evidence="7">
    <location>
        <begin position="21"/>
        <end position="491"/>
    </location>
</feature>
<dbReference type="Pfam" id="PF00067">
    <property type="entry name" value="p450"/>
    <property type="match status" value="1"/>
</dbReference>
<name>A0A5N3VSG9_MUNMU</name>
<dbReference type="InterPro" id="IPR036396">
    <property type="entry name" value="Cyt_P450_sf"/>
</dbReference>
<dbReference type="EMBL" id="VCEA01000002">
    <property type="protein sequence ID" value="KAB0352299.1"/>
    <property type="molecule type" value="Genomic_DNA"/>
</dbReference>
<feature type="region of interest" description="Disordered" evidence="6">
    <location>
        <begin position="407"/>
        <end position="462"/>
    </location>
</feature>
<dbReference type="GO" id="GO:0005737">
    <property type="term" value="C:cytoplasm"/>
    <property type="evidence" value="ECO:0007669"/>
    <property type="project" value="TreeGrafter"/>
</dbReference>
<evidence type="ECO:0000256" key="2">
    <source>
        <dbReference type="ARBA" id="ARBA00010617"/>
    </source>
</evidence>
<evidence type="ECO:0000256" key="1">
    <source>
        <dbReference type="ARBA" id="ARBA00001971"/>
    </source>
</evidence>
<dbReference type="GO" id="GO:0020037">
    <property type="term" value="F:heme binding"/>
    <property type="evidence" value="ECO:0007669"/>
    <property type="project" value="InterPro"/>
</dbReference>
<keyword evidence="4" id="KW-0479">Metal-binding</keyword>
<dbReference type="GO" id="GO:0006082">
    <property type="term" value="P:organic acid metabolic process"/>
    <property type="evidence" value="ECO:0007669"/>
    <property type="project" value="TreeGrafter"/>
</dbReference>
<evidence type="ECO:0008006" key="10">
    <source>
        <dbReference type="Google" id="ProtNLM"/>
    </source>
</evidence>
<dbReference type="PANTHER" id="PTHR24300:SF291">
    <property type="entry name" value="CYTOCHROME P450 2W1"/>
    <property type="match status" value="1"/>
</dbReference>
<keyword evidence="3" id="KW-0349">Heme</keyword>
<comment type="caution">
    <text evidence="8">The sequence shown here is derived from an EMBL/GenBank/DDBJ whole genome shotgun (WGS) entry which is preliminary data.</text>
</comment>
<comment type="cofactor">
    <cofactor evidence="1">
        <name>heme</name>
        <dbReference type="ChEBI" id="CHEBI:30413"/>
    </cofactor>
</comment>
<accession>A0A5N3VSG9</accession>
<evidence type="ECO:0000256" key="5">
    <source>
        <dbReference type="ARBA" id="ARBA00023004"/>
    </source>
</evidence>
<evidence type="ECO:0000256" key="3">
    <source>
        <dbReference type="ARBA" id="ARBA00022617"/>
    </source>
</evidence>
<dbReference type="Gene3D" id="1.10.630.10">
    <property type="entry name" value="Cytochrome P450"/>
    <property type="match status" value="1"/>
</dbReference>
<dbReference type="InterPro" id="IPR001128">
    <property type="entry name" value="Cyt_P450"/>
</dbReference>
<evidence type="ECO:0000256" key="4">
    <source>
        <dbReference type="ARBA" id="ARBA00022723"/>
    </source>
</evidence>
<dbReference type="PANTHER" id="PTHR24300">
    <property type="entry name" value="CYTOCHROME P450 508A4-RELATED"/>
    <property type="match status" value="1"/>
</dbReference>